<dbReference type="Proteomes" id="UP000827813">
    <property type="component" value="Segment"/>
</dbReference>
<keyword evidence="3" id="KW-1185">Reference proteome</keyword>
<keyword evidence="1" id="KW-0175">Coiled coil</keyword>
<feature type="coiled-coil region" evidence="1">
    <location>
        <begin position="552"/>
        <end position="579"/>
    </location>
</feature>
<dbReference type="KEGG" id="vg:75691256"/>
<organism evidence="2 3">
    <name type="scientific">uncultured phage cr9_1</name>
    <dbReference type="NCBI Taxonomy" id="2986400"/>
    <lineage>
        <taxon>Viruses</taxon>
        <taxon>Duplodnaviria</taxon>
        <taxon>Heunggongvirae</taxon>
        <taxon>Uroviricota</taxon>
        <taxon>Caudoviricetes</taxon>
        <taxon>Crassvirales</taxon>
        <taxon>Intestiviridae</taxon>
        <taxon>Crudevirinae</taxon>
        <taxon>Dabirmavirus</taxon>
        <taxon>Dabirmavirus hominis</taxon>
    </lineage>
</organism>
<name>A0AAE7V4G2_9CAUD</name>
<protein>
    <submittedName>
        <fullName evidence="2">Uncharacterized protein</fullName>
    </submittedName>
</protein>
<proteinExistence type="predicted"/>
<sequence length="4539" mass="522703">MECFEFGYVIKGDVNDTLKKTVEYCSDGIKQKAKVLAGYIQSDDFLEFCKKDEKFDSTKSILENKQNTVRRILKQYYELNHQDVTTAAAKRQADLLMGFSSVKARNIAINDTATIISLLYEQERKSSKYNNVKLNRVKIIQKAIDALEKDYINNIALKVYNQNKELDDSTIKEFKEAYNNAIRLNKKIIELKQLIKNDNDVENNKKKLDEVYKEYIEARRQQYNKAYNLVNKFGDIAQKNRNNYIEQVKRNPNFWFTKAFESSKLVNIVGEFENVLESDKLTNENFTDDEDYTNLGAESVDETTKSWEDKLWASFEKPVAADLKLYFNTIYKLDSPAEVGTRVYNYDTNNEIGLKTTMGANFIIRELYTRGNFNSVNDFIDSIVRMATDIAEDYGLIKIADDCISDPVFANRIFCQLSNPKIIKTMSIITESGITFEQSNKSLDAMSYMIYNMLNTTRSTMRDLYTENDVNRVKELVARLDKVSDRIVAVRLKDDGVTPKELNKQIEESIYEVLKKYYPKVTRNEILGFIYNGSNPVRSNMIGLLNNIADLLQKVETTVIEYNESYNKYNNERKAYNEAVRYSEEIGQKYTKEAPLFDSSNINYDRLNEPIVNICQKLVNYSAVRNELNSVNAEGNLSSDVINNSYITNLIKQINYANKKDAQAGLRNLLEEINKGEQYKYNSFFWGIKGANGKYIQEGLFMRDDRGNVSINSNAQKLIQISLFNGIKDMQSDKSALYAKMSKGDYFATSMIAYFNPIIAGQNIGSSKAALNASQAGYFFRTPSDAPKNFIIQAPKLDAKNTITALATNVAKYADKRRNEIDNYALENTDENYDKYLEAKDKAAANKNNIWSAKDIYSAIKGELSTINFNRYYYIENEDSTISIPIVYKTKDSPDIVWIKGDKIEGEINNILYNIEVEGISSVNDNKLSDDFYADIADIIKQEGIENGSIDVRINRASPIFAGFRQNVMGELNMFINQLNNLFDNDSKGNWVLRKDTNGLIERVHFNKTTYDDKGRECILVEGKWLDKEKTEANPKAGKLSGNFFSFQKLFNTEDYKAGEELERALLLYGGTSVGEAGGLVQVKGNTATLNINSSLIRIENGKIIFNETQEVRSIIDNIVEQWIKSFNKEIVAHGKQYQNLLQELQKSNEDLVDFVLNTANAYMQLDDILEGDVKFYKDAKDFLKRAKEVQAGGTAYAGFDINDTLSAKIKETVGYNGAKQEIKFGNTTIDKYANAYSPVEGYAIVHAAGKYACNGFRAITINNTVRPSKQANNIQQELFNYLKDELGEVAATKKAVEIANGYREASKTNDAQSFITIEEFMRRRYADGTFKEYEDIFQQLYELRTGQRKIEDIDVSKINARIQVQKNFYYDHKYDSYTGVHYPRQIKNAEFVLIPELLEGTQLKELYNFMHKYDIGQVNTNETSKAAKKNVLTFWDNDGNINSNFEQDLISNNENAIEDYYYRFLYKQQDVPEHMKDAQNKAGVQITKKICDNTNESVKPYIDTFFKNYCANIKEDFKKLLFNMGWKEDKNGKLVNINSDKQTLDFTDFYKKARIEAQRLGMDSNFIEYLTPNEFGNPAMPNYMNNVSSKLESIAQAIFNSSITRQKFPGWHAAQVTQVGHGMKVLDNNGKLRELKYHPRIIVNKETEVEIEETEYDKLSDEDKNKYEVKQEAYAEVMIPRWSNLIPNTPEALEMIQKEGLDIQLAYRIPTEGKQSVSIVKVVGFLDDVYGSTIMLPDEWVTQTGSDFDVDSVYGICHSLKVVKDKNDNIKRIKKYSADDFKTDYAKYKYYIEDNINNKISSDIEDEFHEDKYKVLKKRLRDVVKKLRTEKDNRDSLYKELTNIGKEAGLLTFNEFSKLDEVDKLPRVVRNNNILDAMIAIMADNNSREENYSRSNFDKLSSAMKEMDKARGADSVSRSVYNPFDQMDFMENAMGGASLKAFSVTRDTFNSVNNYAKGYLGKGHEIIAEYDLTEKDANGEFIYDAEMIIKAYRLYNETTKKGDVILLDKDGKKTNEVSKAVTARVKHYRLANSYNNRNVVGELITVYSSQTTAHILDAIKEGSIFNENEFTFGTFKTLIDTGMDYRTAIAFLMQPAITTINEVNNESNSLYLTGGGNTVQKAIKRIAAKAGFKLGATDITDYSNYESVLLALNSNEQFRNAYRELFGAEISTQKPIQEQQFTLNAKVLKSRLESSKITNISELSQKDNDIKNAVFDIAVCLAFDKINKTTKNLEKVLRCCNPDNFGAKQTIRETRTIVDNVIAYGFTDNEVGNTVMCGGKRLIEKLYPGFIKIEKNEVSDLDELVRGDIDVENSVYPFLASFFKYATLTSVDVNKQLFPTENDVYNAVLNAAQVKLGVTFTPKQYREYKQYMMSMIYSQVPMINTSLTVTKEGWLNDNSEAIVKSTENDTNYWNAEISRIFGFETTQKINFDIKDIFNPRKEELDKFNALTPAQKVSWIQTHIDGDLGIFNYLNVNLNNQFELKRKGFTHQSIKFTDSAENMDDIYIEFGTSFFNKSPIFRLAITDLIKYAFVVDGFKFKRGAVDKVITNNSLYKNIEDMGTGIVPAIREIFGYYANPAAGVTDEFIDKFIRSHKEYCKSIKLGKPENNKGISNAAFQFNICNRGNGLIFIPFDGRFKTLLNEINVEDAKSPQDYIVVNRSAGGNKISTLYKIDKHESGVYLIPMNLLEPNETGDYSVNPNNNKYGDISFYNTVIAEAENIGAKEYFIDKDNKVKLKDKYKEYIIPRYKFNLENNAIDNINEFQNVSVNGTEIQKAELNKLFKDVEAYVQSPVEEKGDYGVIRSDSFYISEQVGKTDIITQSIPTEAGNVLVTIKRYSPSPAFKSNLHKDLINNISSNNTENIQKVRIEERDAYRSALASKTEAHKYYRIEHITEESVREEFEKQQQENRDNFNDEAYAITTDITDDYIDNANRITEIDETSVAMIAALRRAERRGDDIAAKALRKLDIKGINSYRSKDIKDNRRNIYHILSDYISSYADMIDKQMKHYVIDDKEYNIGEPDLYEVLRSNPDEVPNIVKLLLEAITFGDTFGNIMSLPIDGMDEDTKRYIQKIRDSINKIRNSSIIKQGFDNMFNKYIANEFANNTNIRMNVVNLKDTFGDSGWWETNIGDIAMLSNKQVQVIVKIVNRIMNQAAMQDAPRKKNEFLKRFDNILAKSGSFRWENVINSNGQLIRPYTAKFLTDRDKLVDAVKDVLDRYGIDSKEYIAAKLKRDEWYADNVEQPVIREYYVKKNALVREIFEAAPEEYRQYMEYIHEKFIDDQPDIALTTQERNRRKEIDKKINQLTSEYKDTETLKSPEERERAIKLRNFIKAKSALDKEYFDYNDTDEFKENLEKNLAIIKHYEKNNPTQTLDKRLENIEYRSAYEWIKNNSYYILNKEAKDKINEAFSILKDEDNLKSAKIKKIIDDANAYDEFGNVDARKLSDKDIATIKELTKYKYDFSYDSNAGEAILIKDIPNNLPIFDDNFYRMLRDPSENEKEVNPRRIKIIGRINELLGKTITAVEFGGDGRIHAKDIFTKLTEEEREELANLYIALRNIKGKRKPKEIRQKFKQEVEFKTNDVAFNSELTWALSNLKGTKDFDTFISIFCQLDSSGEIILDDNGNYTPNNDIYGYIEPKNDKYINKKKTAARELIENNVDFVPNEYYYAAMNEASNNGTFKEWFEANHVYNPYKHKFEPLRVWTDMKVNPEGSLKGTYSYVPTNENAERQVKDEYVNKKYKKYSNNYNHDNGHYNNYVTLSPKEKEMQSLLQETMDFFAEHNKHNTFVDQGYIPRRRKVVTDTKWAVNQLLGVTGLEFRNDSEDRWNAKVDYANDYEVENDMLKLLKGKGYQELEEIRPKGIGETDESYRKYLQDTKKKNEEIKKRNLEIDKQLFDKNYRSIFAEAISNQVVINARNKAKNWLYLLQEDLKNTEAVKISKFTGRPVINKRTSVDVQDNYHTISQDNTLKQVYGFTRRLIFEQFKEKSKLNKYADLARNITSAKYMIFNVTGGIANIGTGFANIMGEAFAGDNLSKNDIREAIGMYMNNSLRMIADMYKDKSDNFAVALTKYFKVVDFDAMTERVRGETAGEYARRMRNLMYSLQSGGEHFMQNTVLFAVLKSNKIFDDVDGVKRCGSFSEYVWKLEYDAMVSVISKDKDLLEELKEFKRIIRQDKTEQFKYDTFKHNIIEDFLRAHASKEIIQEYIHAKNQAIKKAKEEWKTKPAIIDLLELKNGEIVPKAGAEITPDMINDIKNKTVNLNKKIHGVYDKLGAAAIEFTWWGSLVMQYHKHLYPGVMKRFRRRGYYNEQTNTIEVGSYVAFIDFLGKEFRNVVSDAKKQGDGYVGIAIASVQNTFKAVINTMTNISTNWNLMSPWERNAVKRCLGDLYGILSALLLGITIYAMTDDDDEKESNVVATGLYLADRLLSESQMYTPWGLYSEGKTLWSSPIAAYNGPSDLIKIMDYSARWLFDEDFDPVYSTGIYKGKNKVGVLIKRNIPIYRVIERLNNMTKNNSYYRINEKALNMKISKYIADQINPD</sequence>
<dbReference type="RefSeq" id="YP_010359734.1">
    <property type="nucleotide sequence ID" value="NC_062776.1"/>
</dbReference>
<feature type="coiled-coil region" evidence="1">
    <location>
        <begin position="191"/>
        <end position="221"/>
    </location>
</feature>
<accession>A0AAE7V4G2</accession>
<evidence type="ECO:0000313" key="3">
    <source>
        <dbReference type="Proteomes" id="UP000827813"/>
    </source>
</evidence>
<reference evidence="2 3" key="1">
    <citation type="submission" date="2021-04" db="EMBL/GenBank/DDBJ databases">
        <authorList>
            <person name="Shkoporov A.N."/>
            <person name="Stockdale S.R."/>
            <person name="Guerin E."/>
            <person name="Ross R.P."/>
            <person name="Hill C."/>
        </authorList>
    </citation>
    <scope>NUCLEOTIDE SEQUENCE [LARGE SCALE GENOMIC DNA]</scope>
    <source>
        <strain evidence="3">cr9_1</strain>
    </source>
</reference>
<dbReference type="GeneID" id="75691256"/>
<gene>
    <name evidence="2" type="primary">gp_23095</name>
</gene>
<dbReference type="EMBL" id="MZ130486">
    <property type="protein sequence ID" value="QWM90162.1"/>
    <property type="molecule type" value="Genomic_DNA"/>
</dbReference>
<evidence type="ECO:0000256" key="1">
    <source>
        <dbReference type="SAM" id="Coils"/>
    </source>
</evidence>
<evidence type="ECO:0000313" key="2">
    <source>
        <dbReference type="EMBL" id="QWM90162.1"/>
    </source>
</evidence>